<accession>A0A1S7PZZ0</accession>
<sequence length="72" mass="8486">MIAKRAATEPPPEPKQHENTLKKPLSEYFFHKNAPFSFLLTSLCSCVDFYFELLKIIIDLSKSQIYFMYYTT</sequence>
<proteinExistence type="predicted"/>
<evidence type="ECO:0000313" key="2">
    <source>
        <dbReference type="Proteomes" id="UP000191987"/>
    </source>
</evidence>
<gene>
    <name evidence="1" type="ORF">AGR7C_Cc230005</name>
</gene>
<organism evidence="1 2">
    <name type="scientific">Agrobacterium deltaense Zutra 3/1</name>
    <dbReference type="NCBI Taxonomy" id="1183427"/>
    <lineage>
        <taxon>Bacteria</taxon>
        <taxon>Pseudomonadati</taxon>
        <taxon>Pseudomonadota</taxon>
        <taxon>Alphaproteobacteria</taxon>
        <taxon>Hyphomicrobiales</taxon>
        <taxon>Rhizobiaceae</taxon>
        <taxon>Rhizobium/Agrobacterium group</taxon>
        <taxon>Agrobacterium</taxon>
    </lineage>
</organism>
<dbReference type="Proteomes" id="UP000191987">
    <property type="component" value="Unassembled WGS sequence"/>
</dbReference>
<protein>
    <submittedName>
        <fullName evidence="1">Uncharacterized protein</fullName>
    </submittedName>
</protein>
<dbReference type="EMBL" id="FBWG01000016">
    <property type="protein sequence ID" value="CUX28916.1"/>
    <property type="molecule type" value="Genomic_DNA"/>
</dbReference>
<name>A0A1S7PZZ0_9HYPH</name>
<evidence type="ECO:0000313" key="1">
    <source>
        <dbReference type="EMBL" id="CUX28916.1"/>
    </source>
</evidence>
<dbReference type="AlphaFoldDB" id="A0A1S7PZZ0"/>
<reference evidence="1 2" key="1">
    <citation type="submission" date="2016-01" db="EMBL/GenBank/DDBJ databases">
        <authorList>
            <person name="Oliw E.H."/>
        </authorList>
    </citation>
    <scope>NUCLEOTIDE SEQUENCE [LARGE SCALE GENOMIC DNA]</scope>
    <source>
        <strain evidence="1 2">Zutra 3-1</strain>
    </source>
</reference>